<proteinExistence type="predicted"/>
<dbReference type="Proteomes" id="UP000326570">
    <property type="component" value="Unassembled WGS sequence"/>
</dbReference>
<evidence type="ECO:0000313" key="2">
    <source>
        <dbReference type="Proteomes" id="UP000326570"/>
    </source>
</evidence>
<dbReference type="EMBL" id="VTWT01000001">
    <property type="protein sequence ID" value="KAA9345889.1"/>
    <property type="molecule type" value="Genomic_DNA"/>
</dbReference>
<protein>
    <submittedName>
        <fullName evidence="1">Uncharacterized protein</fullName>
    </submittedName>
</protein>
<evidence type="ECO:0000313" key="1">
    <source>
        <dbReference type="EMBL" id="KAA9345889.1"/>
    </source>
</evidence>
<accession>A0A5N1JAK7</accession>
<sequence>MALDFYRLDNKEYLFGLEDKQFEELSGIFTDFQYQTGLIIDQNGDFKMTVENQEAIISIIDRYIDKNDLNKNKSKTLTIIEFRTHLKDCSQRKLELQLIGD</sequence>
<comment type="caution">
    <text evidence="1">The sequence shown here is derived from an EMBL/GenBank/DDBJ whole genome shotgun (WGS) entry which is preliminary data.</text>
</comment>
<organism evidence="1 2">
    <name type="scientific">Adhaeribacter soli</name>
    <dbReference type="NCBI Taxonomy" id="2607655"/>
    <lineage>
        <taxon>Bacteria</taxon>
        <taxon>Pseudomonadati</taxon>
        <taxon>Bacteroidota</taxon>
        <taxon>Cytophagia</taxon>
        <taxon>Cytophagales</taxon>
        <taxon>Hymenobacteraceae</taxon>
        <taxon>Adhaeribacter</taxon>
    </lineage>
</organism>
<name>A0A5N1JAK7_9BACT</name>
<reference evidence="1 2" key="1">
    <citation type="submission" date="2019-09" db="EMBL/GenBank/DDBJ databases">
        <title>Genome sequence of Adhaeribacter sp. M2.</title>
        <authorList>
            <person name="Srinivasan S."/>
        </authorList>
    </citation>
    <scope>NUCLEOTIDE SEQUENCE [LARGE SCALE GENOMIC DNA]</scope>
    <source>
        <strain evidence="1 2">M2</strain>
    </source>
</reference>
<gene>
    <name evidence="1" type="ORF">F0P94_02060</name>
</gene>
<keyword evidence="2" id="KW-1185">Reference proteome</keyword>
<dbReference type="RefSeq" id="WP_150902032.1">
    <property type="nucleotide sequence ID" value="NZ_VTWT01000001.1"/>
</dbReference>
<dbReference type="AlphaFoldDB" id="A0A5N1JAK7"/>